<feature type="transmembrane region" description="Helical" evidence="9">
    <location>
        <begin position="279"/>
        <end position="298"/>
    </location>
</feature>
<dbReference type="PANTHER" id="PTHR23535">
    <property type="entry name" value="SUGAR EFFLUX TRANSPORTER A-RELATED"/>
    <property type="match status" value="1"/>
</dbReference>
<feature type="transmembrane region" description="Helical" evidence="9">
    <location>
        <begin position="248"/>
        <end position="267"/>
    </location>
</feature>
<evidence type="ECO:0000313" key="12">
    <source>
        <dbReference type="Proteomes" id="UP001058602"/>
    </source>
</evidence>
<comment type="similarity">
    <text evidence="2">Belongs to the major facilitator superfamily. Set transporter family.</text>
</comment>
<accession>A0ABY5LJF1</accession>
<dbReference type="SUPFAM" id="SSF103473">
    <property type="entry name" value="MFS general substrate transporter"/>
    <property type="match status" value="1"/>
</dbReference>
<evidence type="ECO:0000256" key="8">
    <source>
        <dbReference type="ARBA" id="ARBA00023136"/>
    </source>
</evidence>
<dbReference type="CDD" id="cd17471">
    <property type="entry name" value="MFS_Set"/>
    <property type="match status" value="1"/>
</dbReference>
<feature type="transmembrane region" description="Helical" evidence="9">
    <location>
        <begin position="98"/>
        <end position="119"/>
    </location>
</feature>
<feature type="transmembrane region" description="Helical" evidence="9">
    <location>
        <begin position="131"/>
        <end position="148"/>
    </location>
</feature>
<keyword evidence="12" id="KW-1185">Reference proteome</keyword>
<dbReference type="InterPro" id="IPR020846">
    <property type="entry name" value="MFS_dom"/>
</dbReference>
<evidence type="ECO:0000256" key="7">
    <source>
        <dbReference type="ARBA" id="ARBA00022989"/>
    </source>
</evidence>
<name>A0ABY5LJF1_9VIBR</name>
<sequence length="406" mass="43770">MFKDKTALLFVLTAFVTGLCGAFFYPLSSLYIVEELGAAPMMLSVYMIMAIVSSVIVSQLIARQSDRNWQRKTILVVSLSCYLVTVVSFIFVRDYWVAVAIATVFGSVSGASFGQLFALGREYGDRYVKDSTTFLSTMRAGIAIAWVFGPPAAFMLKASYGFSATFGVSAAVVSLAILVIIKYLPSSVVAKEKKEKKEEKIHQPILASGGARPMIVLYCLIVVCTFAANNLYITSMPLYLSQELKVDPSWLGLLFGAAAACEIPVMLSAGKMAEKFGAIKVMTLGVAIGCVFYLVMILNTSFSVMLAAQLLNGFYIGVCATLGMVVLQDMMRDRLGTASTLFSSMMNMAMLVASLSVGFVGELLNYYSTLYVSFVSSLIALALLVLFSVKSSQALTKPLEASSTAS</sequence>
<keyword evidence="6 9" id="KW-0812">Transmembrane</keyword>
<dbReference type="EMBL" id="CP102097">
    <property type="protein sequence ID" value="UUM31966.1"/>
    <property type="molecule type" value="Genomic_DNA"/>
</dbReference>
<dbReference type="InterPro" id="IPR036259">
    <property type="entry name" value="MFS_trans_sf"/>
</dbReference>
<evidence type="ECO:0000256" key="5">
    <source>
        <dbReference type="ARBA" id="ARBA00022597"/>
    </source>
</evidence>
<feature type="transmembrane region" description="Helical" evidence="9">
    <location>
        <begin position="74"/>
        <end position="92"/>
    </location>
</feature>
<keyword evidence="7 9" id="KW-1133">Transmembrane helix</keyword>
<protein>
    <submittedName>
        <fullName evidence="11">Sugar efflux transporter</fullName>
    </submittedName>
</protein>
<feature type="transmembrane region" description="Helical" evidence="9">
    <location>
        <begin position="366"/>
        <end position="387"/>
    </location>
</feature>
<evidence type="ECO:0000259" key="10">
    <source>
        <dbReference type="PROSITE" id="PS50850"/>
    </source>
</evidence>
<comment type="subcellular location">
    <subcellularLocation>
        <location evidence="1">Cell membrane</location>
        <topology evidence="1">Multi-pass membrane protein</topology>
    </subcellularLocation>
</comment>
<feature type="domain" description="Major facilitator superfamily (MFS) profile" evidence="10">
    <location>
        <begin position="6"/>
        <end position="393"/>
    </location>
</feature>
<dbReference type="Pfam" id="PF07690">
    <property type="entry name" value="MFS_1"/>
    <property type="match status" value="2"/>
</dbReference>
<feature type="transmembrane region" description="Helical" evidence="9">
    <location>
        <begin position="160"/>
        <end position="184"/>
    </location>
</feature>
<evidence type="ECO:0000256" key="3">
    <source>
        <dbReference type="ARBA" id="ARBA00022448"/>
    </source>
</evidence>
<feature type="transmembrane region" description="Helical" evidence="9">
    <location>
        <begin position="205"/>
        <end position="228"/>
    </location>
</feature>
<evidence type="ECO:0000256" key="9">
    <source>
        <dbReference type="SAM" id="Phobius"/>
    </source>
</evidence>
<organism evidence="11 12">
    <name type="scientific">Vibrio japonicus</name>
    <dbReference type="NCBI Taxonomy" id="1824638"/>
    <lineage>
        <taxon>Bacteria</taxon>
        <taxon>Pseudomonadati</taxon>
        <taxon>Pseudomonadota</taxon>
        <taxon>Gammaproteobacteria</taxon>
        <taxon>Vibrionales</taxon>
        <taxon>Vibrionaceae</taxon>
        <taxon>Vibrio</taxon>
    </lineage>
</organism>
<dbReference type="PANTHER" id="PTHR23535:SF2">
    <property type="entry name" value="SUGAR EFFLUX TRANSPORTER A-RELATED"/>
    <property type="match status" value="1"/>
</dbReference>
<dbReference type="Gene3D" id="1.20.1250.20">
    <property type="entry name" value="MFS general substrate transporter like domains"/>
    <property type="match status" value="2"/>
</dbReference>
<evidence type="ECO:0000256" key="2">
    <source>
        <dbReference type="ARBA" id="ARBA00006523"/>
    </source>
</evidence>
<keyword evidence="5" id="KW-0762">Sugar transport</keyword>
<proteinExistence type="inferred from homology"/>
<dbReference type="PROSITE" id="PS50850">
    <property type="entry name" value="MFS"/>
    <property type="match status" value="1"/>
</dbReference>
<evidence type="ECO:0000256" key="1">
    <source>
        <dbReference type="ARBA" id="ARBA00004651"/>
    </source>
</evidence>
<keyword evidence="3" id="KW-0813">Transport</keyword>
<evidence type="ECO:0000256" key="6">
    <source>
        <dbReference type="ARBA" id="ARBA00022692"/>
    </source>
</evidence>
<dbReference type="InterPro" id="IPR011701">
    <property type="entry name" value="MFS"/>
</dbReference>
<feature type="transmembrane region" description="Helical" evidence="9">
    <location>
        <begin position="38"/>
        <end position="62"/>
    </location>
</feature>
<dbReference type="Proteomes" id="UP001058602">
    <property type="component" value="Chromosome 2"/>
</dbReference>
<reference evidence="11" key="1">
    <citation type="submission" date="2022-07" db="EMBL/GenBank/DDBJ databases">
        <title>Complete genome of Vibrio japonicus strain JCM 31412T and phylogenomic assessment of the Nereis clade of the genus Vibrio.</title>
        <authorList>
            <person name="Shlafstein M.D."/>
            <person name="Emsley S.A."/>
            <person name="Ushijima B."/>
            <person name="Videau P."/>
            <person name="Saw J.H."/>
        </authorList>
    </citation>
    <scope>NUCLEOTIDE SEQUENCE</scope>
    <source>
        <strain evidence="11">JCM 31412</strain>
    </source>
</reference>
<gene>
    <name evidence="11" type="ORF">NP165_16830</name>
</gene>
<feature type="transmembrane region" description="Helical" evidence="9">
    <location>
        <begin position="339"/>
        <end position="360"/>
    </location>
</feature>
<dbReference type="RefSeq" id="WP_257085687.1">
    <property type="nucleotide sequence ID" value="NZ_CP102097.1"/>
</dbReference>
<feature type="transmembrane region" description="Helical" evidence="9">
    <location>
        <begin position="304"/>
        <end position="327"/>
    </location>
</feature>
<keyword evidence="4" id="KW-1003">Cell membrane</keyword>
<evidence type="ECO:0000256" key="4">
    <source>
        <dbReference type="ARBA" id="ARBA00022475"/>
    </source>
</evidence>
<keyword evidence="8 9" id="KW-0472">Membrane</keyword>
<evidence type="ECO:0000313" key="11">
    <source>
        <dbReference type="EMBL" id="UUM31966.1"/>
    </source>
</evidence>